<comment type="similarity">
    <text evidence="5 11">Belongs to the purine/pyrimidine phosphoribosyltransferase family.</text>
</comment>
<keyword evidence="8 11" id="KW-0328">Glycosyltransferase</keyword>
<dbReference type="Gene3D" id="3.40.50.2020">
    <property type="match status" value="1"/>
</dbReference>
<dbReference type="NCBIfam" id="NF002636">
    <property type="entry name" value="PRK02304.1-5"/>
    <property type="match status" value="1"/>
</dbReference>
<dbReference type="GO" id="GO:0006166">
    <property type="term" value="P:purine ribonucleoside salvage"/>
    <property type="evidence" value="ECO:0007669"/>
    <property type="project" value="UniProtKB-UniRule"/>
</dbReference>
<dbReference type="NCBIfam" id="NF002634">
    <property type="entry name" value="PRK02304.1-3"/>
    <property type="match status" value="1"/>
</dbReference>
<dbReference type="GO" id="GO:0002055">
    <property type="term" value="F:adenine binding"/>
    <property type="evidence" value="ECO:0007669"/>
    <property type="project" value="TreeGrafter"/>
</dbReference>
<evidence type="ECO:0000256" key="6">
    <source>
        <dbReference type="ARBA" id="ARBA00011893"/>
    </source>
</evidence>
<dbReference type="InterPro" id="IPR005764">
    <property type="entry name" value="Ade_phspho_trans"/>
</dbReference>
<proteinExistence type="inferred from homology"/>
<keyword evidence="7 11" id="KW-0963">Cytoplasm</keyword>
<accession>A0A7Y9F377</accession>
<comment type="subunit">
    <text evidence="11">Homodimer.</text>
</comment>
<dbReference type="GO" id="GO:0003999">
    <property type="term" value="F:adenine phosphoribosyltransferase activity"/>
    <property type="evidence" value="ECO:0007669"/>
    <property type="project" value="UniProtKB-UniRule"/>
</dbReference>
<gene>
    <name evidence="11" type="primary">apt</name>
    <name evidence="13" type="ORF">BKA08_003036</name>
</gene>
<dbReference type="UniPathway" id="UPA00588">
    <property type="reaction ID" value="UER00646"/>
</dbReference>
<evidence type="ECO:0000256" key="9">
    <source>
        <dbReference type="ARBA" id="ARBA00022679"/>
    </source>
</evidence>
<dbReference type="FunFam" id="3.40.50.2020:FF:000021">
    <property type="entry name" value="Adenine phosphoribosyltransferase"/>
    <property type="match status" value="1"/>
</dbReference>
<dbReference type="EC" id="2.4.2.7" evidence="6 11"/>
<dbReference type="GO" id="GO:0005737">
    <property type="term" value="C:cytoplasm"/>
    <property type="evidence" value="ECO:0007669"/>
    <property type="project" value="UniProtKB-SubCell"/>
</dbReference>
<dbReference type="SUPFAM" id="SSF53271">
    <property type="entry name" value="PRTase-like"/>
    <property type="match status" value="1"/>
</dbReference>
<feature type="domain" description="Phosphoribosyltransferase" evidence="12">
    <location>
        <begin position="36"/>
        <end position="160"/>
    </location>
</feature>
<comment type="caution">
    <text evidence="13">The sequence shown here is derived from an EMBL/GenBank/DDBJ whole genome shotgun (WGS) entry which is preliminary data.</text>
</comment>
<dbReference type="CDD" id="cd06223">
    <property type="entry name" value="PRTases_typeI"/>
    <property type="match status" value="1"/>
</dbReference>
<dbReference type="Pfam" id="PF00156">
    <property type="entry name" value="Pribosyltran"/>
    <property type="match status" value="1"/>
</dbReference>
<dbReference type="PANTHER" id="PTHR32315:SF3">
    <property type="entry name" value="ADENINE PHOSPHORIBOSYLTRANSFERASE"/>
    <property type="match status" value="1"/>
</dbReference>
<comment type="catalytic activity">
    <reaction evidence="1 11">
        <text>AMP + diphosphate = 5-phospho-alpha-D-ribose 1-diphosphate + adenine</text>
        <dbReference type="Rhea" id="RHEA:16609"/>
        <dbReference type="ChEBI" id="CHEBI:16708"/>
        <dbReference type="ChEBI" id="CHEBI:33019"/>
        <dbReference type="ChEBI" id="CHEBI:58017"/>
        <dbReference type="ChEBI" id="CHEBI:456215"/>
        <dbReference type="EC" id="2.4.2.7"/>
    </reaction>
</comment>
<evidence type="ECO:0000256" key="5">
    <source>
        <dbReference type="ARBA" id="ARBA00008391"/>
    </source>
</evidence>
<evidence type="ECO:0000313" key="14">
    <source>
        <dbReference type="Proteomes" id="UP000516957"/>
    </source>
</evidence>
<dbReference type="RefSeq" id="WP_179616354.1">
    <property type="nucleotide sequence ID" value="NZ_CP059163.1"/>
</dbReference>
<name>A0A7Y9F377_9ACTN</name>
<evidence type="ECO:0000256" key="1">
    <source>
        <dbReference type="ARBA" id="ARBA00000868"/>
    </source>
</evidence>
<dbReference type="GO" id="GO:0006168">
    <property type="term" value="P:adenine salvage"/>
    <property type="evidence" value="ECO:0007669"/>
    <property type="project" value="InterPro"/>
</dbReference>
<dbReference type="AlphaFoldDB" id="A0A7Y9F377"/>
<dbReference type="Proteomes" id="UP000516957">
    <property type="component" value="Unassembled WGS sequence"/>
</dbReference>
<dbReference type="InterPro" id="IPR029057">
    <property type="entry name" value="PRTase-like"/>
</dbReference>
<dbReference type="NCBIfam" id="TIGR01090">
    <property type="entry name" value="apt"/>
    <property type="match status" value="1"/>
</dbReference>
<keyword evidence="14" id="KW-1185">Reference proteome</keyword>
<dbReference type="PANTHER" id="PTHR32315">
    <property type="entry name" value="ADENINE PHOSPHORIBOSYLTRANSFERASE"/>
    <property type="match status" value="1"/>
</dbReference>
<dbReference type="EMBL" id="JACCBE010000001">
    <property type="protein sequence ID" value="NYD58798.1"/>
    <property type="molecule type" value="Genomic_DNA"/>
</dbReference>
<keyword evidence="10 11" id="KW-0660">Purine salvage</keyword>
<reference evidence="13 14" key="1">
    <citation type="submission" date="2020-07" db="EMBL/GenBank/DDBJ databases">
        <title>Sequencing the genomes of 1000 actinobacteria strains.</title>
        <authorList>
            <person name="Klenk H.-P."/>
        </authorList>
    </citation>
    <scope>NUCLEOTIDE SEQUENCE [LARGE SCALE GENOMIC DNA]</scope>
    <source>
        <strain evidence="13 14">DSM 18965</strain>
    </source>
</reference>
<evidence type="ECO:0000256" key="7">
    <source>
        <dbReference type="ARBA" id="ARBA00022490"/>
    </source>
</evidence>
<organism evidence="13 14">
    <name type="scientific">Nocardioides marinisabuli</name>
    <dbReference type="NCBI Taxonomy" id="419476"/>
    <lineage>
        <taxon>Bacteria</taxon>
        <taxon>Bacillati</taxon>
        <taxon>Actinomycetota</taxon>
        <taxon>Actinomycetes</taxon>
        <taxon>Propionibacteriales</taxon>
        <taxon>Nocardioidaceae</taxon>
        <taxon>Nocardioides</taxon>
    </lineage>
</organism>
<dbReference type="InterPro" id="IPR050054">
    <property type="entry name" value="UPRTase/APRTase"/>
</dbReference>
<comment type="pathway">
    <text evidence="4 11">Purine metabolism; AMP biosynthesis via salvage pathway; AMP from adenine: step 1/1.</text>
</comment>
<keyword evidence="9 11" id="KW-0808">Transferase</keyword>
<evidence type="ECO:0000256" key="4">
    <source>
        <dbReference type="ARBA" id="ARBA00004659"/>
    </source>
</evidence>
<evidence type="ECO:0000259" key="12">
    <source>
        <dbReference type="Pfam" id="PF00156"/>
    </source>
</evidence>
<evidence type="ECO:0000256" key="2">
    <source>
        <dbReference type="ARBA" id="ARBA00003968"/>
    </source>
</evidence>
<evidence type="ECO:0000256" key="11">
    <source>
        <dbReference type="HAMAP-Rule" id="MF_00004"/>
    </source>
</evidence>
<dbReference type="GO" id="GO:0044209">
    <property type="term" value="P:AMP salvage"/>
    <property type="evidence" value="ECO:0007669"/>
    <property type="project" value="UniProtKB-UniRule"/>
</dbReference>
<comment type="function">
    <text evidence="2 11">Catalyzes a salvage reaction resulting in the formation of AMP, that is energically less costly than de novo synthesis.</text>
</comment>
<evidence type="ECO:0000256" key="3">
    <source>
        <dbReference type="ARBA" id="ARBA00004496"/>
    </source>
</evidence>
<comment type="subcellular location">
    <subcellularLocation>
        <location evidence="3 11">Cytoplasm</location>
    </subcellularLocation>
</comment>
<protein>
    <recommendedName>
        <fullName evidence="6 11">Adenine phosphoribosyltransferase</fullName>
        <shortName evidence="11">APRT</shortName>
        <ecNumber evidence="6 11">2.4.2.7</ecNumber>
    </recommendedName>
</protein>
<evidence type="ECO:0000256" key="10">
    <source>
        <dbReference type="ARBA" id="ARBA00022726"/>
    </source>
</evidence>
<evidence type="ECO:0000256" key="8">
    <source>
        <dbReference type="ARBA" id="ARBA00022676"/>
    </source>
</evidence>
<dbReference type="HAMAP" id="MF_00004">
    <property type="entry name" value="Aden_phosphoribosyltr"/>
    <property type="match status" value="1"/>
</dbReference>
<evidence type="ECO:0000313" key="13">
    <source>
        <dbReference type="EMBL" id="NYD58798.1"/>
    </source>
</evidence>
<dbReference type="InterPro" id="IPR000836">
    <property type="entry name" value="PRTase_dom"/>
</dbReference>
<sequence>MSLDAAREALGRLVRDVPDYPEPGVVFKDITPLLADHDGLAAVVAGLAHAGRDADGRPVVDVVVGMEARGFILGAPVALALGAGFVPVRKAGKLPRETHAVSYDLEYGSATLEMHTDGVRAGHRVLLVDDVLATGGTARATVDLVERCGAEVVGVAVLMDLAFLPWREALGEVAVTTLMSVGADAPETES</sequence>
<dbReference type="GO" id="GO:0016208">
    <property type="term" value="F:AMP binding"/>
    <property type="evidence" value="ECO:0007669"/>
    <property type="project" value="TreeGrafter"/>
</dbReference>